<reference evidence="2" key="1">
    <citation type="submission" date="2021-10" db="EMBL/GenBank/DDBJ databases">
        <title>Tropical sea cucumber genome reveals ecological adaptation and Cuvierian tubules defense mechanism.</title>
        <authorList>
            <person name="Chen T."/>
        </authorList>
    </citation>
    <scope>NUCLEOTIDE SEQUENCE</scope>
    <source>
        <strain evidence="2">Nanhai2018</strain>
        <tissue evidence="2">Muscle</tissue>
    </source>
</reference>
<dbReference type="AlphaFoldDB" id="A0A9Q1C8L1"/>
<sequence>MEPHVILERVEAIFALVRLPSLDITVIQYFLHASPSLVKMEVPVTLELAVATIVPALLGILGITVRKNFTLVCHNHVKMEHRVFLELGAAIIAHALQVTLDTTVKQVPEKFSAYCPNFNKIFGREAAAPILPPLRLCLLVSMLENIFKRKSPDNVCACTSGVCRISKVGGAQPVIPPTDMEGCDKCTEGAPRARSASLHAWGPGARARGPRAEPRWPGLPGGEAPGSSCNVRLLLSFECQGWRQDLPDRWPDGRRQGPEAPTAPMPSRGW</sequence>
<feature type="region of interest" description="Disordered" evidence="1">
    <location>
        <begin position="201"/>
        <end position="222"/>
    </location>
</feature>
<proteinExistence type="predicted"/>
<evidence type="ECO:0000256" key="1">
    <source>
        <dbReference type="SAM" id="MobiDB-lite"/>
    </source>
</evidence>
<dbReference type="Proteomes" id="UP001152320">
    <property type="component" value="Chromosome 6"/>
</dbReference>
<feature type="region of interest" description="Disordered" evidence="1">
    <location>
        <begin position="246"/>
        <end position="270"/>
    </location>
</feature>
<accession>A0A9Q1C8L1</accession>
<keyword evidence="3" id="KW-1185">Reference proteome</keyword>
<feature type="compositionally biased region" description="Basic and acidic residues" evidence="1">
    <location>
        <begin position="246"/>
        <end position="257"/>
    </location>
</feature>
<evidence type="ECO:0000313" key="2">
    <source>
        <dbReference type="EMBL" id="KAJ8040682.1"/>
    </source>
</evidence>
<comment type="caution">
    <text evidence="2">The sequence shown here is derived from an EMBL/GenBank/DDBJ whole genome shotgun (WGS) entry which is preliminary data.</text>
</comment>
<gene>
    <name evidence="2" type="ORF">HOLleu_15045</name>
</gene>
<dbReference type="EMBL" id="JAIZAY010000006">
    <property type="protein sequence ID" value="KAJ8040682.1"/>
    <property type="molecule type" value="Genomic_DNA"/>
</dbReference>
<protein>
    <submittedName>
        <fullName evidence="2">Uncharacterized protein</fullName>
    </submittedName>
</protein>
<organism evidence="2 3">
    <name type="scientific">Holothuria leucospilota</name>
    <name type="common">Black long sea cucumber</name>
    <name type="synonym">Mertensiothuria leucospilota</name>
    <dbReference type="NCBI Taxonomy" id="206669"/>
    <lineage>
        <taxon>Eukaryota</taxon>
        <taxon>Metazoa</taxon>
        <taxon>Echinodermata</taxon>
        <taxon>Eleutherozoa</taxon>
        <taxon>Echinozoa</taxon>
        <taxon>Holothuroidea</taxon>
        <taxon>Aspidochirotacea</taxon>
        <taxon>Aspidochirotida</taxon>
        <taxon>Holothuriidae</taxon>
        <taxon>Holothuria</taxon>
    </lineage>
</organism>
<evidence type="ECO:0000313" key="3">
    <source>
        <dbReference type="Proteomes" id="UP001152320"/>
    </source>
</evidence>
<name>A0A9Q1C8L1_HOLLE</name>